<dbReference type="AlphaFoldDB" id="A0A0P1IWU2"/>
<evidence type="ECO:0000256" key="5">
    <source>
        <dbReference type="ARBA" id="ARBA00022989"/>
    </source>
</evidence>
<dbReference type="OrthoDB" id="9770347at2"/>
<feature type="transmembrane region" description="Helical" evidence="7">
    <location>
        <begin position="316"/>
        <end position="341"/>
    </location>
</feature>
<reference evidence="9" key="1">
    <citation type="submission" date="2015-09" db="EMBL/GenBank/DDBJ databases">
        <authorList>
            <person name="Rodrigo-Torres Lidia"/>
            <person name="Arahal R.David."/>
        </authorList>
    </citation>
    <scope>NUCLEOTIDE SEQUENCE [LARGE SCALE GENOMIC DNA]</scope>
    <source>
        <strain evidence="9">CECT 5114</strain>
    </source>
</reference>
<feature type="transmembrane region" description="Helical" evidence="7">
    <location>
        <begin position="114"/>
        <end position="139"/>
    </location>
</feature>
<evidence type="ECO:0000313" key="9">
    <source>
        <dbReference type="Proteomes" id="UP000051184"/>
    </source>
</evidence>
<keyword evidence="6 7" id="KW-0472">Membrane</keyword>
<dbReference type="PANTHER" id="PTHR30250:SF10">
    <property type="entry name" value="LIPOPOLYSACCHARIDE BIOSYNTHESIS PROTEIN WZXC"/>
    <property type="match status" value="1"/>
</dbReference>
<evidence type="ECO:0000256" key="6">
    <source>
        <dbReference type="ARBA" id="ARBA00023136"/>
    </source>
</evidence>
<comment type="subcellular location">
    <subcellularLocation>
        <location evidence="1">Cell membrane</location>
        <topology evidence="1">Multi-pass membrane protein</topology>
    </subcellularLocation>
</comment>
<dbReference type="Pfam" id="PF13440">
    <property type="entry name" value="Polysacc_synt_3"/>
    <property type="match status" value="1"/>
</dbReference>
<evidence type="ECO:0000256" key="4">
    <source>
        <dbReference type="ARBA" id="ARBA00022692"/>
    </source>
</evidence>
<comment type="similarity">
    <text evidence="2">Belongs to the polysaccharide synthase family.</text>
</comment>
<feature type="transmembrane region" description="Helical" evidence="7">
    <location>
        <begin position="285"/>
        <end position="304"/>
    </location>
</feature>
<feature type="transmembrane region" description="Helical" evidence="7">
    <location>
        <begin position="381"/>
        <end position="402"/>
    </location>
</feature>
<evidence type="ECO:0000256" key="2">
    <source>
        <dbReference type="ARBA" id="ARBA00007430"/>
    </source>
</evidence>
<keyword evidence="9" id="KW-1185">Reference proteome</keyword>
<organism evidence="8 9">
    <name type="scientific">Cognatishimia activa</name>
    <dbReference type="NCBI Taxonomy" id="1715691"/>
    <lineage>
        <taxon>Bacteria</taxon>
        <taxon>Pseudomonadati</taxon>
        <taxon>Pseudomonadota</taxon>
        <taxon>Alphaproteobacteria</taxon>
        <taxon>Rhodobacterales</taxon>
        <taxon>Paracoccaceae</taxon>
        <taxon>Cognatishimia</taxon>
    </lineage>
</organism>
<evidence type="ECO:0000256" key="7">
    <source>
        <dbReference type="SAM" id="Phobius"/>
    </source>
</evidence>
<keyword evidence="5 7" id="KW-1133">Transmembrane helix</keyword>
<feature type="transmembrane region" description="Helical" evidence="7">
    <location>
        <begin position="88"/>
        <end position="108"/>
    </location>
</feature>
<evidence type="ECO:0000256" key="1">
    <source>
        <dbReference type="ARBA" id="ARBA00004651"/>
    </source>
</evidence>
<gene>
    <name evidence="8" type="primary">wzxC_1</name>
    <name evidence="8" type="ORF">TA5114_02301</name>
</gene>
<feature type="transmembrane region" description="Helical" evidence="7">
    <location>
        <begin position="353"/>
        <end position="375"/>
    </location>
</feature>
<name>A0A0P1IWU2_9RHOB</name>
<keyword evidence="3" id="KW-1003">Cell membrane</keyword>
<dbReference type="InterPro" id="IPR050833">
    <property type="entry name" value="Poly_Biosynth_Transport"/>
</dbReference>
<keyword evidence="4 7" id="KW-0812">Transmembrane</keyword>
<dbReference type="Proteomes" id="UP000051184">
    <property type="component" value="Unassembled WGS sequence"/>
</dbReference>
<evidence type="ECO:0000313" key="8">
    <source>
        <dbReference type="EMBL" id="CUK26490.1"/>
    </source>
</evidence>
<dbReference type="STRING" id="1715691.TA5113_01128"/>
<protein>
    <submittedName>
        <fullName evidence="8">Lipopolysaccharide biosynthesis protein WzxC</fullName>
    </submittedName>
</protein>
<dbReference type="PANTHER" id="PTHR30250">
    <property type="entry name" value="PST FAMILY PREDICTED COLANIC ACID TRANSPORTER"/>
    <property type="match status" value="1"/>
</dbReference>
<dbReference type="RefSeq" id="WP_058315373.1">
    <property type="nucleotide sequence ID" value="NZ_CYTO01000009.1"/>
</dbReference>
<evidence type="ECO:0000256" key="3">
    <source>
        <dbReference type="ARBA" id="ARBA00022475"/>
    </source>
</evidence>
<sequence length="411" mass="43236">MLSHFRHSNGFLSHLMAYGASEVASKLSRIFVVVMVARHLGAEQVGLAAAALAVCDIIKSLTEHGIGQKVMAADEADLPSITARAHRLFWQVTAILFLGQLAIGAGFAALGNPIVGGLVALASLEYLFMPGGLVQAALAMREGKLTQTAKIAGTQIVSANLLSVALVFVFPSPLVLVLPRVLTAPIWLIAMRRLRPWTSDPSVPPAPIHGFITFGLPVLGTSLVNAFRLHADKLVIGALLGAEGLGSYFMAFNAGLSIATAYVAAFDKVVFPHLCKGMSADPRSLAAIGLFLITPVVLAQSVFAPSYVPILLGSDWAYISPVVSVLCLTAIPLTLWSTAAAKLRVTGNPGTELAYTFTVTLALLATAFFVAPWGLMGLATAHLAIVTVLLGIGALCILWPSYPTPRNQEVL</sequence>
<feature type="transmembrane region" description="Helical" evidence="7">
    <location>
        <begin position="151"/>
        <end position="170"/>
    </location>
</feature>
<feature type="transmembrane region" description="Helical" evidence="7">
    <location>
        <begin position="247"/>
        <end position="265"/>
    </location>
</feature>
<dbReference type="EMBL" id="CYUE01000020">
    <property type="protein sequence ID" value="CUK26490.1"/>
    <property type="molecule type" value="Genomic_DNA"/>
</dbReference>
<accession>A0A0P1IWU2</accession>
<dbReference type="GO" id="GO:0005886">
    <property type="term" value="C:plasma membrane"/>
    <property type="evidence" value="ECO:0007669"/>
    <property type="project" value="UniProtKB-SubCell"/>
</dbReference>
<proteinExistence type="inferred from homology"/>